<evidence type="ECO:0000313" key="2">
    <source>
        <dbReference type="EMBL" id="OPB01018.1"/>
    </source>
</evidence>
<sequence length="394" mass="41609">MSLSINKPAFVNVDNGHLDQTSQMPAKLNVPLLANTPSQPVFNSPKGDVTVDAGTLNKLFDMLELVFKALREMFAGKQSKSGVLPDQADLPAAKPEALKPQSAPVTSVLNKPAATGTSDAKAGDIPALVREALKQQPGSNAPRDAKSDTADNHEDKAADLPVTTRGALRPQLGSLLPQALKPEVSVTNEAKANVHVNVNIDHCYCPDTSLDGGRRPKVNVIATIPGTQTPSEATSLKKPDVKHHLESGIILDPEVTTTTPENQEVTQHLESGVKLNPALTTTSPDETESTLTAEHAATSNRPLEKVSGSEQKIVPGSAVEGGQDEVESTKDIVESGEEKVEDSKVEVAGNKDEVGIDNNEVEGDQKVDITSPGPAADASEFRGWNVSQRSNFGA</sequence>
<dbReference type="AlphaFoldDB" id="A0A1T2ZAA3"/>
<feature type="compositionally biased region" description="Polar residues" evidence="1">
    <location>
        <begin position="385"/>
        <end position="394"/>
    </location>
</feature>
<organism evidence="2 3">
    <name type="scientific">Pseudomonas fluorescens</name>
    <dbReference type="NCBI Taxonomy" id="294"/>
    <lineage>
        <taxon>Bacteria</taxon>
        <taxon>Pseudomonadati</taxon>
        <taxon>Pseudomonadota</taxon>
        <taxon>Gammaproteobacteria</taxon>
        <taxon>Pseudomonadales</taxon>
        <taxon>Pseudomonadaceae</taxon>
        <taxon>Pseudomonas</taxon>
    </lineage>
</organism>
<evidence type="ECO:0000256" key="1">
    <source>
        <dbReference type="SAM" id="MobiDB-lite"/>
    </source>
</evidence>
<reference evidence="2 3" key="1">
    <citation type="submission" date="2016-12" db="EMBL/GenBank/DDBJ databases">
        <title>Draft genome sequences of seven strains of Pseudomonas fluorescens that produce 4-formylaminooxyvinylglycine.</title>
        <authorList>
            <person name="Okrent R.A."/>
            <person name="Manning V.A."/>
            <person name="Trippe K.M."/>
        </authorList>
    </citation>
    <scope>NUCLEOTIDE SEQUENCE [LARGE SCALE GENOMIC DNA]</scope>
    <source>
        <strain evidence="2 3">P5A</strain>
    </source>
</reference>
<accession>A0A1T2ZAA3</accession>
<evidence type="ECO:0000313" key="3">
    <source>
        <dbReference type="Proteomes" id="UP000190965"/>
    </source>
</evidence>
<feature type="compositionally biased region" description="Basic and acidic residues" evidence="1">
    <location>
        <begin position="327"/>
        <end position="354"/>
    </location>
</feature>
<dbReference type="RefSeq" id="WP_078738140.1">
    <property type="nucleotide sequence ID" value="NZ_MSDF01000001.1"/>
</dbReference>
<protein>
    <submittedName>
        <fullName evidence="2">Uncharacterized protein</fullName>
    </submittedName>
</protein>
<feature type="region of interest" description="Disordered" evidence="1">
    <location>
        <begin position="94"/>
        <end position="164"/>
    </location>
</feature>
<dbReference type="EMBL" id="MSDF01000001">
    <property type="protein sequence ID" value="OPB01018.1"/>
    <property type="molecule type" value="Genomic_DNA"/>
</dbReference>
<proteinExistence type="predicted"/>
<feature type="region of interest" description="Disordered" evidence="1">
    <location>
        <begin position="294"/>
        <end position="394"/>
    </location>
</feature>
<comment type="caution">
    <text evidence="2">The sequence shown here is derived from an EMBL/GenBank/DDBJ whole genome shotgun (WGS) entry which is preliminary data.</text>
</comment>
<name>A0A1T2ZAA3_PSEFL</name>
<dbReference type="OrthoDB" id="7033130at2"/>
<gene>
    <name evidence="2" type="ORF">BFW87_01050</name>
</gene>
<dbReference type="Proteomes" id="UP000190965">
    <property type="component" value="Unassembled WGS sequence"/>
</dbReference>
<feature type="compositionally biased region" description="Basic and acidic residues" evidence="1">
    <location>
        <begin position="143"/>
        <end position="158"/>
    </location>
</feature>